<dbReference type="InterPro" id="IPR016181">
    <property type="entry name" value="Acyl_CoA_acyltransferase"/>
</dbReference>
<evidence type="ECO:0000256" key="2">
    <source>
        <dbReference type="ARBA" id="ARBA00022649"/>
    </source>
</evidence>
<dbReference type="PROSITE" id="PS51186">
    <property type="entry name" value="GNAT"/>
    <property type="match status" value="1"/>
</dbReference>
<dbReference type="Gene3D" id="3.40.630.30">
    <property type="match status" value="1"/>
</dbReference>
<dbReference type="PANTHER" id="PTHR36449:SF1">
    <property type="entry name" value="ACETYLTRANSFERASE"/>
    <property type="match status" value="1"/>
</dbReference>
<comment type="caution">
    <text evidence="7">The sequence shown here is derived from an EMBL/GenBank/DDBJ whole genome shotgun (WGS) entry which is preliminary data.</text>
</comment>
<accession>A0ABU5ACL0</accession>
<dbReference type="Pfam" id="PF00583">
    <property type="entry name" value="Acetyltransf_1"/>
    <property type="match status" value="1"/>
</dbReference>
<dbReference type="Proteomes" id="UP001285154">
    <property type="component" value="Unassembled WGS sequence"/>
</dbReference>
<sequence length="178" mass="19147">MPAEQSGGLRVRAPERLTISHDVSEFHNGKHPSLDDWLRNRAMVGEGLSARTYVVCDAGKGDRVVGYYAISTAMEERIALPSAKLRRGMPDQVPLLLIGRLAVDQTFQGIGLGGDLLSDALRRCLAVSNIAGVRAVVAHAVDDAAVGFYQRHGFLASPLGERVMLLPIETVQALFSGI</sequence>
<keyword evidence="4" id="KW-0012">Acyltransferase</keyword>
<dbReference type="InterPro" id="IPR000182">
    <property type="entry name" value="GNAT_dom"/>
</dbReference>
<evidence type="ECO:0000259" key="6">
    <source>
        <dbReference type="PROSITE" id="PS51186"/>
    </source>
</evidence>
<evidence type="ECO:0000256" key="4">
    <source>
        <dbReference type="ARBA" id="ARBA00023315"/>
    </source>
</evidence>
<keyword evidence="1" id="KW-0678">Repressor</keyword>
<comment type="catalytic activity">
    <reaction evidence="5">
        <text>glycyl-tRNA(Gly) + acetyl-CoA = N-acetylglycyl-tRNA(Gly) + CoA + H(+)</text>
        <dbReference type="Rhea" id="RHEA:81867"/>
        <dbReference type="Rhea" id="RHEA-COMP:9683"/>
        <dbReference type="Rhea" id="RHEA-COMP:19766"/>
        <dbReference type="ChEBI" id="CHEBI:15378"/>
        <dbReference type="ChEBI" id="CHEBI:57287"/>
        <dbReference type="ChEBI" id="CHEBI:57288"/>
        <dbReference type="ChEBI" id="CHEBI:78522"/>
        <dbReference type="ChEBI" id="CHEBI:232036"/>
    </reaction>
</comment>
<proteinExistence type="predicted"/>
<evidence type="ECO:0000256" key="5">
    <source>
        <dbReference type="ARBA" id="ARBA00049880"/>
    </source>
</evidence>
<dbReference type="EMBL" id="JAVIIQ010000013">
    <property type="protein sequence ID" value="MDX8534492.1"/>
    <property type="molecule type" value="Genomic_DNA"/>
</dbReference>
<keyword evidence="2" id="KW-1277">Toxin-antitoxin system</keyword>
<organism evidence="7 8">
    <name type="scientific">Mesorhizobium vachelliae</name>
    <dbReference type="NCBI Taxonomy" id="3072309"/>
    <lineage>
        <taxon>Bacteria</taxon>
        <taxon>Pseudomonadati</taxon>
        <taxon>Pseudomonadota</taxon>
        <taxon>Alphaproteobacteria</taxon>
        <taxon>Hyphomicrobiales</taxon>
        <taxon>Phyllobacteriaceae</taxon>
        <taxon>Mesorhizobium</taxon>
    </lineage>
</organism>
<gene>
    <name evidence="7" type="ORF">RFM42_26110</name>
</gene>
<evidence type="ECO:0000256" key="3">
    <source>
        <dbReference type="ARBA" id="ARBA00022679"/>
    </source>
</evidence>
<evidence type="ECO:0000256" key="1">
    <source>
        <dbReference type="ARBA" id="ARBA00022491"/>
    </source>
</evidence>
<keyword evidence="3" id="KW-0808">Transferase</keyword>
<protein>
    <submittedName>
        <fullName evidence="7">GNAT family N-acetyltransferase</fullName>
    </submittedName>
</protein>
<evidence type="ECO:0000313" key="7">
    <source>
        <dbReference type="EMBL" id="MDX8534492.1"/>
    </source>
</evidence>
<dbReference type="PANTHER" id="PTHR36449">
    <property type="entry name" value="ACETYLTRANSFERASE-RELATED"/>
    <property type="match status" value="1"/>
</dbReference>
<name>A0ABU5ACL0_9HYPH</name>
<dbReference type="RefSeq" id="WP_320252067.1">
    <property type="nucleotide sequence ID" value="NZ_JAVIIQ010000013.1"/>
</dbReference>
<reference evidence="7 8" key="1">
    <citation type="submission" date="2023-08" db="EMBL/GenBank/DDBJ databases">
        <title>Implementing the SeqCode for naming new Mesorhizobium species isolated from Vachellia karroo root nodules.</title>
        <authorList>
            <person name="Van Lill M."/>
        </authorList>
    </citation>
    <scope>NUCLEOTIDE SEQUENCE [LARGE SCALE GENOMIC DNA]</scope>
    <source>
        <strain evidence="7 8">VK25D</strain>
    </source>
</reference>
<dbReference type="SUPFAM" id="SSF55729">
    <property type="entry name" value="Acyl-CoA N-acyltransferases (Nat)"/>
    <property type="match status" value="1"/>
</dbReference>
<evidence type="ECO:0000313" key="8">
    <source>
        <dbReference type="Proteomes" id="UP001285154"/>
    </source>
</evidence>
<keyword evidence="8" id="KW-1185">Reference proteome</keyword>
<feature type="domain" description="N-acetyltransferase" evidence="6">
    <location>
        <begin position="24"/>
        <end position="169"/>
    </location>
</feature>